<dbReference type="VEuPathDB" id="FungiDB:SPRG_17002"/>
<dbReference type="AlphaFoldDB" id="A0A067BLB3"/>
<accession>A0A067BLB3</accession>
<keyword evidence="2" id="KW-1185">Reference proteome</keyword>
<sequence length="103" mass="10815">MPCSALESGQVASQRTLKHGEIVLFLAATVHDGKTCGRSLSRSRSSAGSKMDVCVGLIFLSSQAAVEVPLVLLVEDSALVAPDVLDVRARPLLVLADPQPMLC</sequence>
<organism evidence="1 2">
    <name type="scientific">Saprolegnia parasitica (strain CBS 223.65)</name>
    <dbReference type="NCBI Taxonomy" id="695850"/>
    <lineage>
        <taxon>Eukaryota</taxon>
        <taxon>Sar</taxon>
        <taxon>Stramenopiles</taxon>
        <taxon>Oomycota</taxon>
        <taxon>Saprolegniomycetes</taxon>
        <taxon>Saprolegniales</taxon>
        <taxon>Saprolegniaceae</taxon>
        <taxon>Saprolegnia</taxon>
    </lineage>
</organism>
<dbReference type="KEGG" id="spar:SPRG_17002"/>
<name>A0A067BLB3_SAPPC</name>
<dbReference type="GeneID" id="24138575"/>
<gene>
    <name evidence="1" type="ORF">SPRG_17002</name>
</gene>
<dbReference type="RefSeq" id="XP_012211766.1">
    <property type="nucleotide sequence ID" value="XM_012356376.1"/>
</dbReference>
<dbReference type="EMBL" id="KK583637">
    <property type="protein sequence ID" value="KDO17525.1"/>
    <property type="molecule type" value="Genomic_DNA"/>
</dbReference>
<evidence type="ECO:0000313" key="2">
    <source>
        <dbReference type="Proteomes" id="UP000030745"/>
    </source>
</evidence>
<evidence type="ECO:0000313" key="1">
    <source>
        <dbReference type="EMBL" id="KDO17525.1"/>
    </source>
</evidence>
<reference evidence="1 2" key="1">
    <citation type="journal article" date="2013" name="PLoS Genet.">
        <title>Distinctive expansion of potential virulence genes in the genome of the oomycete fish pathogen Saprolegnia parasitica.</title>
        <authorList>
            <person name="Jiang R.H."/>
            <person name="de Bruijn I."/>
            <person name="Haas B.J."/>
            <person name="Belmonte R."/>
            <person name="Lobach L."/>
            <person name="Christie J."/>
            <person name="van den Ackerveken G."/>
            <person name="Bottin A."/>
            <person name="Bulone V."/>
            <person name="Diaz-Moreno S.M."/>
            <person name="Dumas B."/>
            <person name="Fan L."/>
            <person name="Gaulin E."/>
            <person name="Govers F."/>
            <person name="Grenville-Briggs L.J."/>
            <person name="Horner N.R."/>
            <person name="Levin J.Z."/>
            <person name="Mammella M."/>
            <person name="Meijer H.J."/>
            <person name="Morris P."/>
            <person name="Nusbaum C."/>
            <person name="Oome S."/>
            <person name="Phillips A.J."/>
            <person name="van Rooyen D."/>
            <person name="Rzeszutek E."/>
            <person name="Saraiva M."/>
            <person name="Secombes C.J."/>
            <person name="Seidl M.F."/>
            <person name="Snel B."/>
            <person name="Stassen J.H."/>
            <person name="Sykes S."/>
            <person name="Tripathy S."/>
            <person name="van den Berg H."/>
            <person name="Vega-Arreguin J.C."/>
            <person name="Wawra S."/>
            <person name="Young S.K."/>
            <person name="Zeng Q."/>
            <person name="Dieguez-Uribeondo J."/>
            <person name="Russ C."/>
            <person name="Tyler B.M."/>
            <person name="van West P."/>
        </authorList>
    </citation>
    <scope>NUCLEOTIDE SEQUENCE [LARGE SCALE GENOMIC DNA]</scope>
    <source>
        <strain evidence="1 2">CBS 223.65</strain>
    </source>
</reference>
<protein>
    <submittedName>
        <fullName evidence="1">Uncharacterized protein</fullName>
    </submittedName>
</protein>
<proteinExistence type="predicted"/>
<dbReference type="Proteomes" id="UP000030745">
    <property type="component" value="Unassembled WGS sequence"/>
</dbReference>